<dbReference type="InterPro" id="IPR002501">
    <property type="entry name" value="PsdUridine_synth_N"/>
</dbReference>
<evidence type="ECO:0000256" key="5">
    <source>
        <dbReference type="HAMAP-Rule" id="MF_01080"/>
    </source>
</evidence>
<dbReference type="EC" id="5.4.99.25" evidence="5"/>
<evidence type="ECO:0000256" key="3">
    <source>
        <dbReference type="ARBA" id="ARBA00022694"/>
    </source>
</evidence>
<evidence type="ECO:0000256" key="1">
    <source>
        <dbReference type="ARBA" id="ARBA00000385"/>
    </source>
</evidence>
<dbReference type="HOGENOM" id="CLU_032087_0_2_0"/>
<reference evidence="8" key="1">
    <citation type="submission" date="2006-07" db="EMBL/GenBank/DDBJ databases">
        <authorList>
            <person name="Qin X."/>
            <person name="Weinstock G.M."/>
        </authorList>
    </citation>
    <scope>NUCLEOTIDE SEQUENCE [LARGE SCALE GENOMIC DNA]</scope>
    <source>
        <strain evidence="8">ATCC 10953</strain>
    </source>
</reference>
<comment type="function">
    <text evidence="5">Responsible for synthesis of pseudouridine from uracil-55 in the psi GC loop of transfer RNAs.</text>
</comment>
<dbReference type="EMBL" id="CM000440">
    <property type="protein sequence ID" value="EDK89714.1"/>
    <property type="molecule type" value="Genomic_DNA"/>
</dbReference>
<comment type="catalytic activity">
    <reaction evidence="1 5">
        <text>uridine(55) in tRNA = pseudouridine(55) in tRNA</text>
        <dbReference type="Rhea" id="RHEA:42532"/>
        <dbReference type="Rhea" id="RHEA-COMP:10101"/>
        <dbReference type="Rhea" id="RHEA-COMP:10102"/>
        <dbReference type="ChEBI" id="CHEBI:65314"/>
        <dbReference type="ChEBI" id="CHEBI:65315"/>
        <dbReference type="EC" id="5.4.99.25"/>
    </reaction>
</comment>
<gene>
    <name evidence="5 8" type="primary">truB</name>
    <name evidence="8" type="ORF">FNP_1944</name>
</gene>
<feature type="active site" description="Nucleophile" evidence="5">
    <location>
        <position position="41"/>
    </location>
</feature>
<dbReference type="GO" id="GO:0031119">
    <property type="term" value="P:tRNA pseudouridine synthesis"/>
    <property type="evidence" value="ECO:0007669"/>
    <property type="project" value="UniProtKB-UniRule"/>
</dbReference>
<dbReference type="HAMAP" id="MF_01080">
    <property type="entry name" value="TruB_bact"/>
    <property type="match status" value="1"/>
</dbReference>
<dbReference type="AlphaFoldDB" id="A5TXT9"/>
<dbReference type="GO" id="GO:0003723">
    <property type="term" value="F:RNA binding"/>
    <property type="evidence" value="ECO:0007669"/>
    <property type="project" value="InterPro"/>
</dbReference>
<dbReference type="PANTHER" id="PTHR13767:SF2">
    <property type="entry name" value="PSEUDOURIDYLATE SYNTHASE TRUB1"/>
    <property type="match status" value="1"/>
</dbReference>
<dbReference type="NCBIfam" id="TIGR00431">
    <property type="entry name" value="TruB"/>
    <property type="match status" value="1"/>
</dbReference>
<evidence type="ECO:0000259" key="6">
    <source>
        <dbReference type="Pfam" id="PF01509"/>
    </source>
</evidence>
<dbReference type="GO" id="GO:0160148">
    <property type="term" value="F:tRNA pseudouridine(55) synthase activity"/>
    <property type="evidence" value="ECO:0007669"/>
    <property type="project" value="UniProtKB-EC"/>
</dbReference>
<dbReference type="CDD" id="cd02573">
    <property type="entry name" value="PseudoU_synth_EcTruB"/>
    <property type="match status" value="1"/>
</dbReference>
<keyword evidence="4 5" id="KW-0413">Isomerase</keyword>
<keyword evidence="3 5" id="KW-0819">tRNA processing</keyword>
<dbReference type="InterPro" id="IPR032819">
    <property type="entry name" value="TruB_C"/>
</dbReference>
<dbReference type="PANTHER" id="PTHR13767">
    <property type="entry name" value="TRNA-PSEUDOURIDINE SYNTHASE"/>
    <property type="match status" value="1"/>
</dbReference>
<dbReference type="InterPro" id="IPR020103">
    <property type="entry name" value="PsdUridine_synth_cat_dom_sf"/>
</dbReference>
<dbReference type="GO" id="GO:1990481">
    <property type="term" value="P:mRNA pseudouridine synthesis"/>
    <property type="evidence" value="ECO:0007669"/>
    <property type="project" value="TreeGrafter"/>
</dbReference>
<organism evidence="8">
    <name type="scientific">Fusobacterium polymorphum ATCC 10953</name>
    <dbReference type="NCBI Taxonomy" id="393480"/>
    <lineage>
        <taxon>Bacteria</taxon>
        <taxon>Fusobacteriati</taxon>
        <taxon>Fusobacteriota</taxon>
        <taxon>Fusobacteriia</taxon>
        <taxon>Fusobacteriales</taxon>
        <taxon>Fusobacteriaceae</taxon>
        <taxon>Fusobacterium</taxon>
    </lineage>
</organism>
<dbReference type="Gene3D" id="3.30.2350.10">
    <property type="entry name" value="Pseudouridine synthase"/>
    <property type="match status" value="1"/>
</dbReference>
<reference evidence="8" key="2">
    <citation type="submission" date="2007-05" db="EMBL/GenBank/DDBJ databases">
        <title>Genome sequence of Fusobacterium nucleatum subspecies polymorphum - a genetically tractable Fusobacterium.</title>
        <authorList>
            <person name="Karpathy S.E."/>
            <person name="Xiang Q."/>
            <person name="Gioia J."/>
            <person name="Jiang H."/>
            <person name="Liu Y."/>
            <person name="Petrosino J.F."/>
            <person name="Yerrapragada S."/>
            <person name="Fox G.E."/>
            <person name="Kinder Haake S."/>
            <person name="Weinstock G.M."/>
            <person name="Highlander S.K."/>
        </authorList>
    </citation>
    <scope>NUCLEOTIDE SEQUENCE [LARGE SCALE GENOMIC DNA]</scope>
    <source>
        <strain evidence="8">ATCC 10953</strain>
    </source>
</reference>
<comment type="similarity">
    <text evidence="2 5">Belongs to the pseudouridine synthase TruB family. Type 1 subfamily.</text>
</comment>
<evidence type="ECO:0000259" key="7">
    <source>
        <dbReference type="Pfam" id="PF16198"/>
    </source>
</evidence>
<dbReference type="SUPFAM" id="SSF55120">
    <property type="entry name" value="Pseudouridine synthase"/>
    <property type="match status" value="1"/>
</dbReference>
<name>A5TXT9_FUSNP</name>
<proteinExistence type="inferred from homology"/>
<dbReference type="eggNOG" id="COG0130">
    <property type="taxonomic scope" value="Bacteria"/>
</dbReference>
<dbReference type="Pfam" id="PF01509">
    <property type="entry name" value="TruB_N"/>
    <property type="match status" value="1"/>
</dbReference>
<dbReference type="InterPro" id="IPR014780">
    <property type="entry name" value="tRNA_psdUridine_synth_TruB"/>
</dbReference>
<accession>A5TXT9</accession>
<dbReference type="GO" id="GO:0016829">
    <property type="term" value="F:lyase activity"/>
    <property type="evidence" value="ECO:0007669"/>
    <property type="project" value="UniProtKB-KW"/>
</dbReference>
<dbReference type="Pfam" id="PF16198">
    <property type="entry name" value="TruB_C_2"/>
    <property type="match status" value="1"/>
</dbReference>
<feature type="domain" description="Pseudouridine synthase II N-terminal" evidence="6">
    <location>
        <begin position="26"/>
        <end position="173"/>
    </location>
</feature>
<evidence type="ECO:0000256" key="4">
    <source>
        <dbReference type="ARBA" id="ARBA00023235"/>
    </source>
</evidence>
<sequence length="290" mass="33273">MITLEGIIIVNKPKGITSFDVIRKLKKILKTKKIGHTGTLDPLATGVMLICIGKATKLASDLEAKDKVYIADFDIGYATDTYDIEGKKIAENIIDVSKEDLEQSIKKFIGNIKQVPPMYSAIKIDGNKLYHLARKGIEVERPERDVTIEYINLLDFKDNKAKIKTKVSKGCYIRSLIYDIGQDLGTYATMTALQRKQVGDYSLEDSYSLEQIEEMVLNNDFKFLKTIEEIFSYDKYSLQTEKELTLYKNGNTVKIKENLENKKYRIYFQDEFIGLANVENNNLLKGYKYY</sequence>
<feature type="domain" description="tRNA pseudouridylate synthase B C-terminal" evidence="7">
    <location>
        <begin position="174"/>
        <end position="217"/>
    </location>
</feature>
<dbReference type="Proteomes" id="UP000001921">
    <property type="component" value="Chromosome"/>
</dbReference>
<evidence type="ECO:0000313" key="8">
    <source>
        <dbReference type="EMBL" id="EDK89714.1"/>
    </source>
</evidence>
<protein>
    <recommendedName>
        <fullName evidence="5">tRNA pseudouridine synthase B</fullName>
        <ecNumber evidence="5">5.4.99.25</ecNumber>
    </recommendedName>
    <alternativeName>
        <fullName evidence="5">tRNA pseudouridine(55) synthase</fullName>
        <shortName evidence="5">Psi55 synthase</shortName>
    </alternativeName>
    <alternativeName>
        <fullName evidence="5">tRNA pseudouridylate synthase</fullName>
    </alternativeName>
    <alternativeName>
        <fullName evidence="5">tRNA-uridine isomerase</fullName>
    </alternativeName>
</protein>
<keyword evidence="8" id="KW-0456">Lyase</keyword>
<evidence type="ECO:0000256" key="2">
    <source>
        <dbReference type="ARBA" id="ARBA00005642"/>
    </source>
</evidence>